<feature type="region of interest" description="Disordered" evidence="2">
    <location>
        <begin position="1390"/>
        <end position="1439"/>
    </location>
</feature>
<feature type="compositionally biased region" description="Polar residues" evidence="2">
    <location>
        <begin position="3142"/>
        <end position="3157"/>
    </location>
</feature>
<feature type="coiled-coil region" evidence="1">
    <location>
        <begin position="2768"/>
        <end position="2795"/>
    </location>
</feature>
<gene>
    <name evidence="3" type="ORF">CHLRE_02g110700v5</name>
</gene>
<feature type="region of interest" description="Disordered" evidence="2">
    <location>
        <begin position="2410"/>
        <end position="2497"/>
    </location>
</feature>
<feature type="compositionally biased region" description="Low complexity" evidence="2">
    <location>
        <begin position="1426"/>
        <end position="1439"/>
    </location>
</feature>
<feature type="compositionally biased region" description="Low complexity" evidence="2">
    <location>
        <begin position="1798"/>
        <end position="1813"/>
    </location>
</feature>
<feature type="compositionally biased region" description="Polar residues" evidence="2">
    <location>
        <begin position="1937"/>
        <end position="1949"/>
    </location>
</feature>
<dbReference type="GeneID" id="5725484"/>
<feature type="coiled-coil region" evidence="1">
    <location>
        <begin position="548"/>
        <end position="601"/>
    </location>
</feature>
<feature type="compositionally biased region" description="Low complexity" evidence="2">
    <location>
        <begin position="1280"/>
        <end position="1302"/>
    </location>
</feature>
<feature type="compositionally biased region" description="Gly residues" evidence="2">
    <location>
        <begin position="3068"/>
        <end position="3084"/>
    </location>
</feature>
<feature type="compositionally biased region" description="Basic and acidic residues" evidence="2">
    <location>
        <begin position="1553"/>
        <end position="1564"/>
    </location>
</feature>
<dbReference type="EMBL" id="CM008963">
    <property type="protein sequence ID" value="PNW87141.1"/>
    <property type="molecule type" value="Genomic_DNA"/>
</dbReference>
<name>A0A2K3E2X3_CHLRE</name>
<feature type="compositionally biased region" description="Basic and acidic residues" evidence="2">
    <location>
        <begin position="2245"/>
        <end position="2257"/>
    </location>
</feature>
<evidence type="ECO:0000256" key="1">
    <source>
        <dbReference type="SAM" id="Coils"/>
    </source>
</evidence>
<feature type="compositionally biased region" description="Acidic residues" evidence="2">
    <location>
        <begin position="1601"/>
        <end position="1614"/>
    </location>
</feature>
<feature type="region of interest" description="Disordered" evidence="2">
    <location>
        <begin position="262"/>
        <end position="369"/>
    </location>
</feature>
<feature type="compositionally biased region" description="Acidic residues" evidence="2">
    <location>
        <begin position="2154"/>
        <end position="2170"/>
    </location>
</feature>
<feature type="compositionally biased region" description="Low complexity" evidence="2">
    <location>
        <begin position="2953"/>
        <end position="2967"/>
    </location>
</feature>
<sequence length="3165" mass="323411">MAREEELGLLKAENEQLEQQLLVVSEKISKGLGRDGVLESLQFALRKARGERDAEVREADTLFNQLQDAKAAEQELRELRAALTQALLGLEDEWSAVPLLAEEMRRMRARAASGMLDPTQLNQADLNTLLRGLAAIGKQGVQLQAELQALRGEKAALTTALDAAHGQLQELQAQNEQLQQRPVASTVGSPARSALPVVAGPQGSGASATPAEAPTEALAEAAGLRAQVQELSAKLAEYRSYLEDNQQEIEALQGEIQRLQASANNSSQHLHNRGGRSHHASQVGQSQFPTHQAQHQHPQQQQHHGRHSNGVVDAMKAASSQPLHASQHPTLQPLPPHVPPQAVHGTPTRHHPSSSSPISTVNYASPPPHVAFGGGSASVGAISPSQLHQQQVAADIAVKVAELQELAVRVQRQAAEREAELAAAHESELAALRSALEAAQEAAQQELEAVRGALVTQHVQDRRQLEARLRAAAEKQIQEREAALAAAHSQALSELYAQLATLAQQHVAALAEREAALATQHAQALAGVEARLGDLHVEAVGAQAAAAAQALHEQAARLEAQHAQQLRELEERLVAVAKRQAEELEQRVNQQHAEAATQRDAEVRRRHAERLAEQAAQLARLHADQAAALGMQHAEALADREAELTRLHSEALALREATLLAEAEKQWREREAELREAFAAEVVEREARLAAAQEEQARATVEELGRLQAAVAEAAAREAALASQLREAVREAQAQAEQALRVQLEEVAAAAEAEAAAQAAAAHNAMLAAEAEKHQSELAAQRSQLLADAESWQAAATEQLENANTALQMRIAELESELSLLQQQLEERPKEAESAAAAQQAQELQAAVGSVERQYVEMVARLGREHEKSAAESRAAAQLREANLDKVVERHAREAAEARREAAEVKRMAAERVGEMQDQMADLQSLLDRERRADAAAAASATEQLDLMEGELRALRGREEALQREVVPLREEVRRCRWLVRDTQTDLSDMEQELARYKAAASPPVSPGSAAAPGPAHSPQERRAVPASPTASSSSPAARQQQQQERAPGHDSSPATRNVAGIGAALPATDAASTPGMPSEASGAEERVGSGDQQARASPTAWADGESVAWPSPQRPTPSRLLAASSAAGLQGTTTADASRPAALTPIPLPLPPPPPTGTPLFAQAHEQTPVLSQGFQQQQQQQQQQHWDPRVSEPDLAAKLVRVLRAGSGGGAEDSPEKDEEDKVSPVDGKRSSKRRSAAAPRRALLSEGGPAVGGKPASAGGASSFWPWATPQAFSRPAAVTAQAGTDAAGASATVASASGPPRPMRRMTADDIPSGWDGSAYATASLVDWRSADLVQRPPTISTADAGTSGPSHPPGSELALTAPVEAGGAGQHNTQQLGVLSDEEWGDLRGASPQRSPVPHPADATPAASPSREAKQAGGSGSVSPVASVSTTSSYNSNTELCFVDEDEEDAEAQQRVLAAALAESRRVSMAEGQLPEAPPLPPALVEIQQRRMSVSGSTGEAAAAGARVSLSGVAPSSSLRGRAVATASSGGGVAGGNARSVLPANVRRQGDRAAPRPDEECSGDSIGEAEHSHRIRQAAQSAWTHSGSREGKEGDPDQEQQEEPADFDMEATLSSSFAALVIRQARETGSRAGVAAAGALHTVEDEEEDTDAEEAEAQGGEEEAENEEGKDCLDEDGDGDQHYGGGRGRGGGGEGSTSEHDSYSYSGDGRGHGHQQEPGTQEDGLDMEATLTGPLPALPPGVLLQHGSGGSADGDGAASGQPPSGAEDNTGTPAYGRAGSFDFVAGSRRNGLPAQAAEASRSAVSSGGSAPGPSPLGLVDTAPMLGECEEQQLAGQEEYDQTGRRAATSSHFPAERGQDAGPCSGLSSPNYSRGGAADNSAPQSSAGSVQPHAQDGTEEVWRIWGGGVSAGGGDYDTGEGLGCGLTGEPTGSSLTSTSYPSPNSRNHHHHTQQLQRSPATAGVAGGSHALQAATATSTPALAASTSPQLQQHGGSPPPRMRSSDGIGSFRLSPGVSPHSQQQQQQPWYRSSVTAVPLMTPNPLFEDRGSARSGVFAGSEPSPPWSAADWSAAGGSAQHPAADDAPSMPSTPGSVSSPASAGSVNSPGAAPAGPPSGRAAGGRATSGSSDSEEGLAASDGEADGLHAEEMDLEGNEGLTEAEDDGEAVVALRTLRTSGTPMLGDGTGQPGIDTGAPSRYSGAPAAIPGSPGLLVRQRSGKRSMQGRESGGLSPTTTAAAEMQRRDRRSSDRLARGGHVPSSWAASDAAAPQGSSGPPVAADEAAETRSLLAAGASLGSSELRKRQRRRMGDFPSPLALSFALDSPLDAGLLTGNATPAAGVARQPAVSPAPISGPAQVSESQPGPVATSPASPFDPLRQSWEFSCGVATPLSPGHRSRVQGHVVGHSAPRGYHQHCAASPNAAHSPSQPARAAAQPGFARLSADSAATTGTRGAGVGAGPAPSRLHPGTPGVPQASTPGAQLPPPVPLPASAAEARARGREVLGRVMGRVASLQGLCAHLSPAASGAATPMVASMPGSANATPRRSASSLSGTPAPVLQGSVISSISAGAPPADTAAAAGGAPAASITTVTPEIIRQLLARHPQQQHTLHQHQPALPQSPLLAPDDPDLVAGVVGALEELRTDLFELEKLHQLARLPQPGATGAGRQPSAAGAPISAEAAVVAGRAGHGTAAAPSEPGASAARQQPAASSLLPPGSPMLAPPAVFGASTPAAPEGITAPAAAATATPGGNADPVLMAALAQTVQSQLAGQLGALQAKIADLQRQNQTCMQRGGDGGCSPASGASTAYATPMLRAATGPAASTGAASAAPGASPIQQLLDLLTPTSAAPAAAASTAAPAAETAGGMSAAQPPTRTPLHPFSLVAVASAAASGVERGAAAAAAATAAPFGGTSAGATPMAAPAWGGILAPPVPHSFTSEPRTPLMSSLRSPANAQPAAYGGAASATPMPSAQQAAAGHAPGVSTPPPLSGSVQVGHSGAVLWANAPPVTPAAAGVVPWASFATPVQHGVPSTGGSRSSGPPSTGTYSSTSPQQQHTSMSLYPFAFGHGGPGSGAGGSAGAHGGSEPAWSGSGGGTHGAGMLPGHRAMPHQPYSPEELSHLPPGVQLFAPPQLRAAAVAVATNSRQHPWQQAQPQSLPGLGREV</sequence>
<feature type="compositionally biased region" description="Gly residues" evidence="2">
    <location>
        <begin position="1909"/>
        <end position="1930"/>
    </location>
</feature>
<feature type="compositionally biased region" description="Low complexity" evidence="2">
    <location>
        <begin position="2094"/>
        <end position="2133"/>
    </location>
</feature>
<feature type="compositionally biased region" description="Low complexity" evidence="2">
    <location>
        <begin position="3032"/>
        <end position="3053"/>
    </location>
</feature>
<feature type="compositionally biased region" description="Acidic residues" evidence="2">
    <location>
        <begin position="1649"/>
        <end position="1671"/>
    </location>
</feature>
<feature type="compositionally biased region" description="Low complexity" evidence="2">
    <location>
        <begin position="1121"/>
        <end position="1146"/>
    </location>
</feature>
<feature type="compositionally biased region" description="Low complexity" evidence="2">
    <location>
        <begin position="1517"/>
        <end position="1533"/>
    </location>
</feature>
<dbReference type="ExpressionAtlas" id="A0A2K3E2X3">
    <property type="expression patterns" value="baseline"/>
</dbReference>
<dbReference type="InParanoid" id="A0A2K3E2X3"/>
<evidence type="ECO:0000313" key="4">
    <source>
        <dbReference type="Proteomes" id="UP000006906"/>
    </source>
</evidence>
<feature type="compositionally biased region" description="Polar residues" evidence="2">
    <location>
        <begin position="2937"/>
        <end position="2952"/>
    </location>
</feature>
<feature type="coiled-coil region" evidence="1">
    <location>
        <begin position="59"/>
        <end position="93"/>
    </location>
</feature>
<feature type="compositionally biased region" description="Low complexity" evidence="2">
    <location>
        <begin position="2426"/>
        <end position="2440"/>
    </location>
</feature>
<evidence type="ECO:0000256" key="2">
    <source>
        <dbReference type="SAM" id="MobiDB-lite"/>
    </source>
</evidence>
<feature type="region of interest" description="Disordered" evidence="2">
    <location>
        <begin position="2690"/>
        <end position="2719"/>
    </location>
</feature>
<dbReference type="Proteomes" id="UP000006906">
    <property type="component" value="Chromosome 2"/>
</dbReference>
<dbReference type="KEGG" id="cre:CHLRE_02g110700v5"/>
<feature type="compositionally biased region" description="Low complexity" evidence="2">
    <location>
        <begin position="1734"/>
        <end position="1749"/>
    </location>
</feature>
<feature type="region of interest" description="Disordered" evidence="2">
    <location>
        <begin position="1632"/>
        <end position="2286"/>
    </location>
</feature>
<feature type="region of interest" description="Disordered" evidence="2">
    <location>
        <begin position="996"/>
        <end position="1191"/>
    </location>
</feature>
<feature type="region of interest" description="Disordered" evidence="2">
    <location>
        <begin position="1343"/>
        <end position="1364"/>
    </location>
</feature>
<feature type="region of interest" description="Disordered" evidence="2">
    <location>
        <begin position="1279"/>
        <end position="1318"/>
    </location>
</feature>
<dbReference type="OrthoDB" id="552838at2759"/>
<feature type="compositionally biased region" description="Low complexity" evidence="2">
    <location>
        <begin position="291"/>
        <end position="302"/>
    </location>
</feature>
<feature type="compositionally biased region" description="Low complexity" evidence="2">
    <location>
        <begin position="2263"/>
        <end position="2284"/>
    </location>
</feature>
<feature type="compositionally biased region" description="Low complexity" evidence="2">
    <location>
        <begin position="1177"/>
        <end position="1186"/>
    </location>
</feature>
<evidence type="ECO:0000313" key="3">
    <source>
        <dbReference type="EMBL" id="PNW87141.1"/>
    </source>
</evidence>
<feature type="region of interest" description="Disordered" evidence="2">
    <location>
        <begin position="1517"/>
        <end position="1616"/>
    </location>
</feature>
<reference evidence="3 4" key="1">
    <citation type="journal article" date="2007" name="Science">
        <title>The Chlamydomonas genome reveals the evolution of key animal and plant functions.</title>
        <authorList>
            <person name="Merchant S.S."/>
            <person name="Prochnik S.E."/>
            <person name="Vallon O."/>
            <person name="Harris E.H."/>
            <person name="Karpowicz S.J."/>
            <person name="Witman G.B."/>
            <person name="Terry A."/>
            <person name="Salamov A."/>
            <person name="Fritz-Laylin L.K."/>
            <person name="Marechal-Drouard L."/>
            <person name="Marshall W.F."/>
            <person name="Qu L.H."/>
            <person name="Nelson D.R."/>
            <person name="Sanderfoot A.A."/>
            <person name="Spalding M.H."/>
            <person name="Kapitonov V.V."/>
            <person name="Ren Q."/>
            <person name="Ferris P."/>
            <person name="Lindquist E."/>
            <person name="Shapiro H."/>
            <person name="Lucas S.M."/>
            <person name="Grimwood J."/>
            <person name="Schmutz J."/>
            <person name="Cardol P."/>
            <person name="Cerutti H."/>
            <person name="Chanfreau G."/>
            <person name="Chen C.L."/>
            <person name="Cognat V."/>
            <person name="Croft M.T."/>
            <person name="Dent R."/>
            <person name="Dutcher S."/>
            <person name="Fernandez E."/>
            <person name="Fukuzawa H."/>
            <person name="Gonzalez-Ballester D."/>
            <person name="Gonzalez-Halphen D."/>
            <person name="Hallmann A."/>
            <person name="Hanikenne M."/>
            <person name="Hippler M."/>
            <person name="Inwood W."/>
            <person name="Jabbari K."/>
            <person name="Kalanon M."/>
            <person name="Kuras R."/>
            <person name="Lefebvre P.A."/>
            <person name="Lemaire S.D."/>
            <person name="Lobanov A.V."/>
            <person name="Lohr M."/>
            <person name="Manuell A."/>
            <person name="Meier I."/>
            <person name="Mets L."/>
            <person name="Mittag M."/>
            <person name="Mittelmeier T."/>
            <person name="Moroney J.V."/>
            <person name="Moseley J."/>
            <person name="Napoli C."/>
            <person name="Nedelcu A.M."/>
            <person name="Niyogi K."/>
            <person name="Novoselov S.V."/>
            <person name="Paulsen I.T."/>
            <person name="Pazour G."/>
            <person name="Purton S."/>
            <person name="Ral J.P."/>
            <person name="Riano-Pachon D.M."/>
            <person name="Riekhof W."/>
            <person name="Rymarquis L."/>
            <person name="Schroda M."/>
            <person name="Stern D."/>
            <person name="Umen J."/>
            <person name="Willows R."/>
            <person name="Wilson N."/>
            <person name="Zimmer S.L."/>
            <person name="Allmer J."/>
            <person name="Balk J."/>
            <person name="Bisova K."/>
            <person name="Chen C.J."/>
            <person name="Elias M."/>
            <person name="Gendler K."/>
            <person name="Hauser C."/>
            <person name="Lamb M.R."/>
            <person name="Ledford H."/>
            <person name="Long J.C."/>
            <person name="Minagawa J."/>
            <person name="Page M.D."/>
            <person name="Pan J."/>
            <person name="Pootakham W."/>
            <person name="Roje S."/>
            <person name="Rose A."/>
            <person name="Stahlberg E."/>
            <person name="Terauchi A.M."/>
            <person name="Yang P."/>
            <person name="Ball S."/>
            <person name="Bowler C."/>
            <person name="Dieckmann C.L."/>
            <person name="Gladyshev V.N."/>
            <person name="Green P."/>
            <person name="Jorgensen R."/>
            <person name="Mayfield S."/>
            <person name="Mueller-Roeber B."/>
            <person name="Rajamani S."/>
            <person name="Sayre R.T."/>
            <person name="Brokstein P."/>
            <person name="Dubchak I."/>
            <person name="Goodstein D."/>
            <person name="Hornick L."/>
            <person name="Huang Y.W."/>
            <person name="Jhaveri J."/>
            <person name="Luo Y."/>
            <person name="Martinez D."/>
            <person name="Ngau W.C."/>
            <person name="Otillar B."/>
            <person name="Poliakov A."/>
            <person name="Porter A."/>
            <person name="Szajkowski L."/>
            <person name="Werner G."/>
            <person name="Zhou K."/>
            <person name="Grigoriev I.V."/>
            <person name="Rokhsar D.S."/>
            <person name="Grossman A.R."/>
        </authorList>
    </citation>
    <scope>NUCLEOTIDE SEQUENCE [LARGE SCALE GENOMIC DNA]</scope>
    <source>
        <strain evidence="4">CC-503</strain>
    </source>
</reference>
<feature type="coiled-coil region" evidence="1">
    <location>
        <begin position="675"/>
        <end position="831"/>
    </location>
</feature>
<feature type="region of interest" description="Disordered" evidence="2">
    <location>
        <begin position="175"/>
        <end position="214"/>
    </location>
</feature>
<keyword evidence="1" id="KW-0175">Coiled coil</keyword>
<feature type="compositionally biased region" description="Polar residues" evidence="2">
    <location>
        <begin position="1166"/>
        <end position="1176"/>
    </location>
</feature>
<dbReference type="RefSeq" id="XP_042927510.1">
    <property type="nucleotide sequence ID" value="XM_043059876.1"/>
</dbReference>
<feature type="region of interest" description="Disordered" evidence="2">
    <location>
        <begin position="2934"/>
        <end position="2992"/>
    </location>
</feature>
<feature type="compositionally biased region" description="Low complexity" evidence="2">
    <location>
        <begin position="1025"/>
        <end position="1046"/>
    </location>
</feature>
<keyword evidence="4" id="KW-1185">Reference proteome</keyword>
<feature type="region of interest" description="Disordered" evidence="2">
    <location>
        <begin position="2346"/>
        <end position="2379"/>
    </location>
</feature>
<feature type="compositionally biased region" description="Low complexity" evidence="2">
    <location>
        <begin position="204"/>
        <end position="214"/>
    </location>
</feature>
<feature type="compositionally biased region" description="Low complexity" evidence="2">
    <location>
        <begin position="999"/>
        <end position="1018"/>
    </location>
</feature>
<accession>A0A2K3E2X3</accession>
<feature type="compositionally biased region" description="Polar residues" evidence="2">
    <location>
        <begin position="1343"/>
        <end position="1354"/>
    </location>
</feature>
<proteinExistence type="predicted"/>
<dbReference type="Gramene" id="PNW87141">
    <property type="protein sequence ID" value="PNW87141"/>
    <property type="gene ID" value="CHLRE_02g110700v5"/>
</dbReference>
<feature type="compositionally biased region" description="Basic residues" evidence="2">
    <location>
        <begin position="270"/>
        <end position="279"/>
    </location>
</feature>
<feature type="compositionally biased region" description="Basic and acidic residues" evidence="2">
    <location>
        <begin position="1222"/>
        <end position="1232"/>
    </location>
</feature>
<feature type="compositionally biased region" description="Gly residues" evidence="2">
    <location>
        <begin position="1687"/>
        <end position="1700"/>
    </location>
</feature>
<feature type="compositionally biased region" description="Low complexity" evidence="2">
    <location>
        <begin position="1239"/>
        <end position="1266"/>
    </location>
</feature>
<organism evidence="3 4">
    <name type="scientific">Chlamydomonas reinhardtii</name>
    <name type="common">Chlamydomonas smithii</name>
    <dbReference type="NCBI Taxonomy" id="3055"/>
    <lineage>
        <taxon>Eukaryota</taxon>
        <taxon>Viridiplantae</taxon>
        <taxon>Chlorophyta</taxon>
        <taxon>core chlorophytes</taxon>
        <taxon>Chlorophyceae</taxon>
        <taxon>CS clade</taxon>
        <taxon>Chlamydomonadales</taxon>
        <taxon>Chlamydomonadaceae</taxon>
        <taxon>Chlamydomonas</taxon>
    </lineage>
</organism>
<feature type="region of interest" description="Disordered" evidence="2">
    <location>
        <begin position="3140"/>
        <end position="3165"/>
    </location>
</feature>
<dbReference type="PANTHER" id="PTHR45615">
    <property type="entry name" value="MYOSIN HEAVY CHAIN, NON-MUSCLE"/>
    <property type="match status" value="1"/>
</dbReference>
<protein>
    <submittedName>
        <fullName evidence="3">Uncharacterized protein</fullName>
    </submittedName>
</protein>
<feature type="coiled-coil region" evidence="1">
    <location>
        <begin position="400"/>
        <end position="490"/>
    </location>
</feature>
<feature type="region of interest" description="Disordered" evidence="2">
    <location>
        <begin position="1208"/>
        <end position="1266"/>
    </location>
</feature>
<feature type="compositionally biased region" description="Low complexity" evidence="2">
    <location>
        <begin position="1974"/>
        <end position="1993"/>
    </location>
</feature>
<feature type="region of interest" description="Disordered" evidence="2">
    <location>
        <begin position="3029"/>
        <end position="3112"/>
    </location>
</feature>
<feature type="compositionally biased region" description="Low complexity" evidence="2">
    <location>
        <begin position="2069"/>
        <end position="2081"/>
    </location>
</feature>
<feature type="compositionally biased region" description="Pro residues" evidence="2">
    <location>
        <begin position="1147"/>
        <end position="1158"/>
    </location>
</feature>
<feature type="compositionally biased region" description="Polar residues" evidence="2">
    <location>
        <begin position="280"/>
        <end position="290"/>
    </location>
</feature>
<feature type="compositionally biased region" description="Low complexity" evidence="2">
    <location>
        <begin position="2695"/>
        <end position="2717"/>
    </location>
</feature>
<dbReference type="PANTHER" id="PTHR45615:SF66">
    <property type="entry name" value="CARD DOMAIN-CONTAINING PROTEIN"/>
    <property type="match status" value="1"/>
</dbReference>